<name>A0A077ZQM2_STYLE</name>
<dbReference type="GO" id="GO:0005096">
    <property type="term" value="F:GTPase activator activity"/>
    <property type="evidence" value="ECO:0007669"/>
    <property type="project" value="TreeGrafter"/>
</dbReference>
<dbReference type="AlphaFoldDB" id="A0A077ZQM2"/>
<dbReference type="PROSITE" id="PS50086">
    <property type="entry name" value="TBC_RABGAP"/>
    <property type="match status" value="1"/>
</dbReference>
<organism evidence="2 3">
    <name type="scientific">Stylonychia lemnae</name>
    <name type="common">Ciliate</name>
    <dbReference type="NCBI Taxonomy" id="5949"/>
    <lineage>
        <taxon>Eukaryota</taxon>
        <taxon>Sar</taxon>
        <taxon>Alveolata</taxon>
        <taxon>Ciliophora</taxon>
        <taxon>Intramacronucleata</taxon>
        <taxon>Spirotrichea</taxon>
        <taxon>Stichotrichia</taxon>
        <taxon>Sporadotrichida</taxon>
        <taxon>Oxytrichidae</taxon>
        <taxon>Stylonychinae</taxon>
        <taxon>Stylonychia</taxon>
    </lineage>
</organism>
<dbReference type="InParanoid" id="A0A077ZQM2"/>
<dbReference type="EMBL" id="CCKQ01001122">
    <property type="protein sequence ID" value="CDW72223.1"/>
    <property type="molecule type" value="Genomic_DNA"/>
</dbReference>
<gene>
    <name evidence="2" type="primary">Contig17337.g18454</name>
    <name evidence="2" type="ORF">STYLEM_1180</name>
</gene>
<proteinExistence type="predicted"/>
<dbReference type="Gene3D" id="1.10.10.750">
    <property type="entry name" value="Ypt/Rab-GAP domain of gyp1p, domain 1"/>
    <property type="match status" value="1"/>
</dbReference>
<keyword evidence="3" id="KW-1185">Reference proteome</keyword>
<dbReference type="FunFam" id="1.10.8.270:FF:000016">
    <property type="entry name" value="TBC1 domain family member 2A"/>
    <property type="match status" value="1"/>
</dbReference>
<dbReference type="Gene3D" id="1.10.8.270">
    <property type="entry name" value="putative rabgap domain of human tbc1 domain family member 14 like domains"/>
    <property type="match status" value="1"/>
</dbReference>
<evidence type="ECO:0000313" key="2">
    <source>
        <dbReference type="EMBL" id="CDW72223.1"/>
    </source>
</evidence>
<accession>A0A077ZQM2</accession>
<dbReference type="OrthoDB" id="294251at2759"/>
<reference evidence="2 3" key="1">
    <citation type="submission" date="2014-06" db="EMBL/GenBank/DDBJ databases">
        <authorList>
            <person name="Swart Estienne"/>
        </authorList>
    </citation>
    <scope>NUCLEOTIDE SEQUENCE [LARGE SCALE GENOMIC DNA]</scope>
    <source>
        <strain evidence="2 3">130c</strain>
    </source>
</reference>
<dbReference type="SMART" id="SM00164">
    <property type="entry name" value="TBC"/>
    <property type="match status" value="1"/>
</dbReference>
<sequence length="470" mass="55538">MFSKLITNILPNNWRSDQLQKSEETDSKDELKQIQKNVARLYEIDKEEEDEDRELMNEWTVIKNQQTKTQKQQITNPNEAQVDYISSRSNFQNGQSPQKHQMKQIDPKIIKSSSFNNSSAKTKSRTYEIQRNSINDRNYDEKYREKAIKDELEDWNAHDNSEKRIKENRKFPKKPSKYDGIDLNYVDKSLLFSSEHIPLSENEWKDCISLLKDVRKISRDRLKLSLVKGIPPHLRGDIWCLLCNHPFESLNHDPRIYVKLLSMTNENDSYNITKDLDRTLPELKLFNQDYKTGKNTLYNVLKAYSCYDNEIGYVQGMNYVAAILLIQIKDEIKTFWCLNSLLHRKNWRMIYNNNTPKLVNLLELVRQRVASDDPILLRHIESQGLSMVSAFAPIFISLFTYQVPLPIATRIFEYFIFEGETALLRVLFKMLQYKREKIISLDECELQNYLRAGMIVECAEELKIEELLDY</sequence>
<dbReference type="Pfam" id="PF00566">
    <property type="entry name" value="RabGAP-TBC"/>
    <property type="match status" value="1"/>
</dbReference>
<dbReference type="InterPro" id="IPR000195">
    <property type="entry name" value="Rab-GAP-TBC_dom"/>
</dbReference>
<dbReference type="PANTHER" id="PTHR47219:SF9">
    <property type="entry name" value="GTPASE ACTIVATING PROTEIN AND CENTROSOME-ASSOCIATED, ISOFORM B"/>
    <property type="match status" value="1"/>
</dbReference>
<dbReference type="Proteomes" id="UP000039865">
    <property type="component" value="Unassembled WGS sequence"/>
</dbReference>
<dbReference type="InterPro" id="IPR050302">
    <property type="entry name" value="Rab_GAP_TBC_domain"/>
</dbReference>
<feature type="domain" description="Rab-GAP TBC" evidence="1">
    <location>
        <begin position="229"/>
        <end position="419"/>
    </location>
</feature>
<dbReference type="GO" id="GO:0031267">
    <property type="term" value="F:small GTPase binding"/>
    <property type="evidence" value="ECO:0007669"/>
    <property type="project" value="TreeGrafter"/>
</dbReference>
<evidence type="ECO:0000259" key="1">
    <source>
        <dbReference type="PROSITE" id="PS50086"/>
    </source>
</evidence>
<dbReference type="PANTHER" id="PTHR47219">
    <property type="entry name" value="RAB GTPASE-ACTIVATING PROTEIN 1-LIKE"/>
    <property type="match status" value="1"/>
</dbReference>
<dbReference type="InterPro" id="IPR035969">
    <property type="entry name" value="Rab-GAP_TBC_sf"/>
</dbReference>
<evidence type="ECO:0000313" key="3">
    <source>
        <dbReference type="Proteomes" id="UP000039865"/>
    </source>
</evidence>
<protein>
    <submittedName>
        <fullName evidence="2">Ecotropic viral integration site 5 protein homolog</fullName>
    </submittedName>
</protein>
<dbReference type="Gene3D" id="1.10.472.80">
    <property type="entry name" value="Ypt/Rab-GAP domain of gyp1p, domain 3"/>
    <property type="match status" value="1"/>
</dbReference>
<dbReference type="SUPFAM" id="SSF47923">
    <property type="entry name" value="Ypt/Rab-GAP domain of gyp1p"/>
    <property type="match status" value="2"/>
</dbReference>